<dbReference type="AlphaFoldDB" id="A0A557R2F6"/>
<dbReference type="OrthoDB" id="9792439at2"/>
<keyword evidence="4 10" id="KW-1003">Cell membrane</keyword>
<dbReference type="PANTHER" id="PTHR33446">
    <property type="entry name" value="PROTEIN TONB-RELATED"/>
    <property type="match status" value="1"/>
</dbReference>
<dbReference type="NCBIfam" id="TIGR01352">
    <property type="entry name" value="tonB_Cterm"/>
    <property type="match status" value="1"/>
</dbReference>
<comment type="subcellular location">
    <subcellularLocation>
        <location evidence="1 10">Cell inner membrane</location>
        <topology evidence="1 10">Single-pass membrane protein</topology>
        <orientation evidence="1 10">Periplasmic side</orientation>
    </subcellularLocation>
</comment>
<dbReference type="SUPFAM" id="SSF74653">
    <property type="entry name" value="TolA/TonB C-terminal domain"/>
    <property type="match status" value="1"/>
</dbReference>
<feature type="compositionally biased region" description="Pro residues" evidence="11">
    <location>
        <begin position="73"/>
        <end position="101"/>
    </location>
</feature>
<comment type="caution">
    <text evidence="13">The sequence shown here is derived from an EMBL/GenBank/DDBJ whole genome shotgun (WGS) entry which is preliminary data.</text>
</comment>
<keyword evidence="14" id="KW-1185">Reference proteome</keyword>
<protein>
    <recommendedName>
        <fullName evidence="10">Protein TonB</fullName>
    </recommendedName>
</protein>
<evidence type="ECO:0000313" key="14">
    <source>
        <dbReference type="Proteomes" id="UP000319502"/>
    </source>
</evidence>
<dbReference type="GO" id="GO:0055085">
    <property type="term" value="P:transmembrane transport"/>
    <property type="evidence" value="ECO:0007669"/>
    <property type="project" value="InterPro"/>
</dbReference>
<feature type="compositionally biased region" description="Pro residues" evidence="11">
    <location>
        <begin position="109"/>
        <end position="120"/>
    </location>
</feature>
<keyword evidence="7 10" id="KW-0653">Protein transport</keyword>
<evidence type="ECO:0000313" key="13">
    <source>
        <dbReference type="EMBL" id="TVO59332.1"/>
    </source>
</evidence>
<keyword evidence="3 10" id="KW-0813">Transport</keyword>
<evidence type="ECO:0000256" key="10">
    <source>
        <dbReference type="RuleBase" id="RU362123"/>
    </source>
</evidence>
<evidence type="ECO:0000256" key="11">
    <source>
        <dbReference type="SAM" id="MobiDB-lite"/>
    </source>
</evidence>
<sequence>MLAIPQALVPATPLPRRASVRARLGAAARLLVVLAAHAGALALGLSQIDTPVQAPITTIQVALIAPPAPEPVAPPPPAPVPEVIPPKPPTPAPELKPPPKPVVVRKPTPKPAPKPTPKPSPTAISEPKEEAPPPPESASPPPQPAQVAAPTTPPKAAPGPVAAAPQPIIAARFDAAYLNNPSPRYPRLSRRVGEQGKVLLRVLVSESGAASDVRLHQSSGHSRLDEAARSAVSKWTFEPARQGDRPIANWVIVPIEFKLENT</sequence>
<dbReference type="InterPro" id="IPR003538">
    <property type="entry name" value="TonB"/>
</dbReference>
<dbReference type="GO" id="GO:0031992">
    <property type="term" value="F:energy transducer activity"/>
    <property type="evidence" value="ECO:0007669"/>
    <property type="project" value="InterPro"/>
</dbReference>
<reference evidence="13 14" key="1">
    <citation type="submission" date="2019-07" db="EMBL/GenBank/DDBJ databases">
        <title>The pathways for chlorine oxyanion respiration interact through the shared metabolite chlorate.</title>
        <authorList>
            <person name="Barnum T.P."/>
            <person name="Cheng Y."/>
            <person name="Hill K.A."/>
            <person name="Lucas L.N."/>
            <person name="Carlson H.K."/>
            <person name="Coates J.D."/>
        </authorList>
    </citation>
    <scope>NUCLEOTIDE SEQUENCE [LARGE SCALE GENOMIC DNA]</scope>
    <source>
        <strain evidence="13 14">SFB-3</strain>
    </source>
</reference>
<proteinExistence type="inferred from homology"/>
<dbReference type="GO" id="GO:0015891">
    <property type="term" value="P:siderophore transport"/>
    <property type="evidence" value="ECO:0007669"/>
    <property type="project" value="InterPro"/>
</dbReference>
<dbReference type="InterPro" id="IPR051045">
    <property type="entry name" value="TonB-dependent_transducer"/>
</dbReference>
<gene>
    <name evidence="13" type="ORF">FHP91_01045</name>
</gene>
<dbReference type="Proteomes" id="UP000319502">
    <property type="component" value="Unassembled WGS sequence"/>
</dbReference>
<dbReference type="EMBL" id="VMNK01000002">
    <property type="protein sequence ID" value="TVO59332.1"/>
    <property type="molecule type" value="Genomic_DNA"/>
</dbReference>
<comment type="function">
    <text evidence="10">Interacts with outer membrane receptor proteins that carry out high-affinity binding and energy dependent uptake into the periplasmic space of specific substrates. It could act to transduce energy from the cytoplasmic membrane to specific energy-requiring processes in the outer membrane, resulting in the release into the periplasm of ligands bound by these outer membrane proteins.</text>
</comment>
<evidence type="ECO:0000256" key="2">
    <source>
        <dbReference type="ARBA" id="ARBA00006555"/>
    </source>
</evidence>
<keyword evidence="6" id="KW-0812">Transmembrane</keyword>
<evidence type="ECO:0000256" key="1">
    <source>
        <dbReference type="ARBA" id="ARBA00004383"/>
    </source>
</evidence>
<accession>A0A557R2F6</accession>
<dbReference type="GO" id="GO:0098797">
    <property type="term" value="C:plasma membrane protein complex"/>
    <property type="evidence" value="ECO:0007669"/>
    <property type="project" value="TreeGrafter"/>
</dbReference>
<evidence type="ECO:0000256" key="9">
    <source>
        <dbReference type="ARBA" id="ARBA00023136"/>
    </source>
</evidence>
<dbReference type="Pfam" id="PF03544">
    <property type="entry name" value="TonB_C"/>
    <property type="match status" value="1"/>
</dbReference>
<keyword evidence="9" id="KW-0472">Membrane</keyword>
<feature type="compositionally biased region" description="Pro residues" evidence="11">
    <location>
        <begin position="132"/>
        <end position="144"/>
    </location>
</feature>
<keyword evidence="10" id="KW-0735">Signal-anchor</keyword>
<organism evidence="13 14">
    <name type="scientific">Denitromonas halophila</name>
    <dbReference type="NCBI Taxonomy" id="1629404"/>
    <lineage>
        <taxon>Bacteria</taxon>
        <taxon>Pseudomonadati</taxon>
        <taxon>Pseudomonadota</taxon>
        <taxon>Betaproteobacteria</taxon>
        <taxon>Rhodocyclales</taxon>
        <taxon>Zoogloeaceae</taxon>
        <taxon>Denitromonas</taxon>
    </lineage>
</organism>
<feature type="region of interest" description="Disordered" evidence="11">
    <location>
        <begin position="73"/>
        <end position="162"/>
    </location>
</feature>
<evidence type="ECO:0000256" key="7">
    <source>
        <dbReference type="ARBA" id="ARBA00022927"/>
    </source>
</evidence>
<evidence type="ECO:0000259" key="12">
    <source>
        <dbReference type="PROSITE" id="PS52015"/>
    </source>
</evidence>
<keyword evidence="8" id="KW-1133">Transmembrane helix</keyword>
<dbReference type="GO" id="GO:0015031">
    <property type="term" value="P:protein transport"/>
    <property type="evidence" value="ECO:0007669"/>
    <property type="project" value="UniProtKB-UniRule"/>
</dbReference>
<evidence type="ECO:0000256" key="4">
    <source>
        <dbReference type="ARBA" id="ARBA00022475"/>
    </source>
</evidence>
<evidence type="ECO:0000256" key="8">
    <source>
        <dbReference type="ARBA" id="ARBA00022989"/>
    </source>
</evidence>
<name>A0A557R2F6_9RHOO</name>
<dbReference type="GO" id="GO:0030288">
    <property type="term" value="C:outer membrane-bounded periplasmic space"/>
    <property type="evidence" value="ECO:0007669"/>
    <property type="project" value="InterPro"/>
</dbReference>
<dbReference type="InterPro" id="IPR006260">
    <property type="entry name" value="TonB/TolA_C"/>
</dbReference>
<evidence type="ECO:0000256" key="3">
    <source>
        <dbReference type="ARBA" id="ARBA00022448"/>
    </source>
</evidence>
<dbReference type="Gene3D" id="3.30.1150.10">
    <property type="match status" value="1"/>
</dbReference>
<evidence type="ECO:0000256" key="5">
    <source>
        <dbReference type="ARBA" id="ARBA00022519"/>
    </source>
</evidence>
<evidence type="ECO:0000256" key="6">
    <source>
        <dbReference type="ARBA" id="ARBA00022692"/>
    </source>
</evidence>
<comment type="similarity">
    <text evidence="2 10">Belongs to the TonB family.</text>
</comment>
<dbReference type="PRINTS" id="PR01374">
    <property type="entry name" value="TONBPROTEIN"/>
</dbReference>
<keyword evidence="5 10" id="KW-0997">Cell inner membrane</keyword>
<dbReference type="PROSITE" id="PS52015">
    <property type="entry name" value="TONB_CTD"/>
    <property type="match status" value="1"/>
</dbReference>
<dbReference type="PANTHER" id="PTHR33446:SF2">
    <property type="entry name" value="PROTEIN TONB"/>
    <property type="match status" value="1"/>
</dbReference>
<dbReference type="InterPro" id="IPR037682">
    <property type="entry name" value="TonB_C"/>
</dbReference>
<feature type="domain" description="TonB C-terminal" evidence="12">
    <location>
        <begin position="170"/>
        <end position="262"/>
    </location>
</feature>